<accession>A0ABD3FBU7</accession>
<evidence type="ECO:0008006" key="3">
    <source>
        <dbReference type="Google" id="ProtNLM"/>
    </source>
</evidence>
<comment type="caution">
    <text evidence="1">The sequence shown here is derived from an EMBL/GenBank/DDBJ whole genome shotgun (WGS) entry which is preliminary data.</text>
</comment>
<dbReference type="EMBL" id="JBIMZQ010000026">
    <property type="protein sequence ID" value="KAL3663766.1"/>
    <property type="molecule type" value="Genomic_DNA"/>
</dbReference>
<evidence type="ECO:0000313" key="1">
    <source>
        <dbReference type="EMBL" id="KAL3663766.1"/>
    </source>
</evidence>
<reference evidence="1 2" key="1">
    <citation type="submission" date="2024-09" db="EMBL/GenBank/DDBJ databases">
        <title>Genome sequencing and assembly of Phytophthora oleae, isolate VK10A, causative agent of rot of olive drupes.</title>
        <authorList>
            <person name="Conti Taguali S."/>
            <person name="Riolo M."/>
            <person name="La Spada F."/>
            <person name="Cacciola S.O."/>
            <person name="Dionisio G."/>
        </authorList>
    </citation>
    <scope>NUCLEOTIDE SEQUENCE [LARGE SCALE GENOMIC DNA]</scope>
    <source>
        <strain evidence="1 2">VK10A</strain>
    </source>
</reference>
<dbReference type="AlphaFoldDB" id="A0ABD3FBU7"/>
<gene>
    <name evidence="1" type="ORF">V7S43_011180</name>
</gene>
<sequence length="461" mass="51092">MGDSKLTVAEVAAPHSRFLRKSEPKTSEERAFDSLTSKIDDLVDASKLKKYKLQWNQLQLGDDLAAVLKSPQVEKLAKFNLNRAPGSQVSLIGRLTAKYGDDIVARTLVSLERNAGDNPTRLSMVKQLRDDQVANWLKNGETVPGVLGILKLGKDESIFRSKALDVLEDFIKKYNTAKHGDESLLKTLTTVYGGESELVTMITRARTSYPYAQMNPQSVEKAKSIENQLISKWRSDKLPEFSVMSKLKFSDDINAALSTGKVRVLFKYSASKTSVLKRLNAKYGEGEVAVALARAKNTPSGHDVATVLQQKQLTGWLNNGDSVDKVFSILKFKDAGVFSYKLDVLDEYVKLVKTTNPEDTTNIFKLLRKVFSGDEDKLAIALSRPLDGEAKGYQALLFKEWLAKDLDPMSVAVNVFKMPEADVAAAKYSSEVKPIIKQYTKFFNGAADIQPLPPAVRNGRS</sequence>
<keyword evidence="2" id="KW-1185">Reference proteome</keyword>
<proteinExistence type="predicted"/>
<protein>
    <recommendedName>
        <fullName evidence="3">RxLR effector protein</fullName>
    </recommendedName>
</protein>
<organism evidence="1 2">
    <name type="scientific">Phytophthora oleae</name>
    <dbReference type="NCBI Taxonomy" id="2107226"/>
    <lineage>
        <taxon>Eukaryota</taxon>
        <taxon>Sar</taxon>
        <taxon>Stramenopiles</taxon>
        <taxon>Oomycota</taxon>
        <taxon>Peronosporomycetes</taxon>
        <taxon>Peronosporales</taxon>
        <taxon>Peronosporaceae</taxon>
        <taxon>Phytophthora</taxon>
    </lineage>
</organism>
<name>A0ABD3FBU7_9STRA</name>
<evidence type="ECO:0000313" key="2">
    <source>
        <dbReference type="Proteomes" id="UP001632037"/>
    </source>
</evidence>
<dbReference type="Proteomes" id="UP001632037">
    <property type="component" value="Unassembled WGS sequence"/>
</dbReference>